<keyword evidence="9 18" id="KW-0812">Transmembrane</keyword>
<keyword evidence="20" id="KW-1185">Reference proteome</keyword>
<comment type="pathway">
    <text evidence="2">Phospholipid metabolism; phosphatidylglycerol biosynthesis; phosphatidylglycerol from CDP-diacylglycerol: step 1/2.</text>
</comment>
<evidence type="ECO:0000256" key="3">
    <source>
        <dbReference type="ARBA" id="ARBA00005189"/>
    </source>
</evidence>
<dbReference type="Pfam" id="PF01066">
    <property type="entry name" value="CDP-OH_P_transf"/>
    <property type="match status" value="1"/>
</dbReference>
<dbReference type="PANTHER" id="PTHR14269">
    <property type="entry name" value="CDP-DIACYLGLYCEROL--GLYCEROL-3-PHOSPHATE 3-PHOSPHATIDYLTRANSFERASE-RELATED"/>
    <property type="match status" value="1"/>
</dbReference>
<keyword evidence="14" id="KW-1208">Phospholipid metabolism</keyword>
<evidence type="ECO:0000256" key="11">
    <source>
        <dbReference type="ARBA" id="ARBA00023098"/>
    </source>
</evidence>
<dbReference type="Proteomes" id="UP000321746">
    <property type="component" value="Unassembled WGS sequence"/>
</dbReference>
<evidence type="ECO:0000256" key="17">
    <source>
        <dbReference type="RuleBase" id="RU003750"/>
    </source>
</evidence>
<dbReference type="AlphaFoldDB" id="A0A511XI42"/>
<dbReference type="OrthoDB" id="9796672at2"/>
<evidence type="ECO:0000313" key="19">
    <source>
        <dbReference type="EMBL" id="GEN62615.1"/>
    </source>
</evidence>
<proteinExistence type="inferred from homology"/>
<evidence type="ECO:0000256" key="5">
    <source>
        <dbReference type="ARBA" id="ARBA00013170"/>
    </source>
</evidence>
<reference evidence="19 20" key="1">
    <citation type="submission" date="2019-07" db="EMBL/GenBank/DDBJ databases">
        <title>Whole genome shotgun sequence of Acetobacter oeni NBRC 105207.</title>
        <authorList>
            <person name="Hosoyama A."/>
            <person name="Uohara A."/>
            <person name="Ohji S."/>
            <person name="Ichikawa N."/>
        </authorList>
    </citation>
    <scope>NUCLEOTIDE SEQUENCE [LARGE SCALE GENOMIC DNA]</scope>
    <source>
        <strain evidence="19 20">NBRC 105207</strain>
    </source>
</reference>
<keyword evidence="10 18" id="KW-1133">Transmembrane helix</keyword>
<dbReference type="GO" id="GO:0008444">
    <property type="term" value="F:CDP-diacylglycerol-glycerol-3-phosphate 3-phosphatidyltransferase activity"/>
    <property type="evidence" value="ECO:0007669"/>
    <property type="project" value="UniProtKB-UniRule"/>
</dbReference>
<dbReference type="RefSeq" id="WP_146886375.1">
    <property type="nucleotide sequence ID" value="NZ_BJYG01000007.1"/>
</dbReference>
<evidence type="ECO:0000256" key="18">
    <source>
        <dbReference type="SAM" id="Phobius"/>
    </source>
</evidence>
<evidence type="ECO:0000256" key="1">
    <source>
        <dbReference type="ARBA" id="ARBA00004141"/>
    </source>
</evidence>
<evidence type="ECO:0000313" key="20">
    <source>
        <dbReference type="Proteomes" id="UP000321746"/>
    </source>
</evidence>
<comment type="catalytic activity">
    <reaction evidence="15">
        <text>a CDP-1,2-diacyl-sn-glycerol + sn-glycerol 3-phosphate = a 1,2-diacyl-sn-glycero-3-phospho-(1'-sn-glycero-3'-phosphate) + CMP + H(+)</text>
        <dbReference type="Rhea" id="RHEA:12593"/>
        <dbReference type="ChEBI" id="CHEBI:15378"/>
        <dbReference type="ChEBI" id="CHEBI:57597"/>
        <dbReference type="ChEBI" id="CHEBI:58332"/>
        <dbReference type="ChEBI" id="CHEBI:60110"/>
        <dbReference type="ChEBI" id="CHEBI:60377"/>
        <dbReference type="EC" id="2.7.8.5"/>
    </reaction>
</comment>
<evidence type="ECO:0000256" key="6">
    <source>
        <dbReference type="ARBA" id="ARBA00014944"/>
    </source>
</evidence>
<dbReference type="GO" id="GO:0046474">
    <property type="term" value="P:glycerophospholipid biosynthetic process"/>
    <property type="evidence" value="ECO:0007669"/>
    <property type="project" value="TreeGrafter"/>
</dbReference>
<evidence type="ECO:0000256" key="10">
    <source>
        <dbReference type="ARBA" id="ARBA00022989"/>
    </source>
</evidence>
<gene>
    <name evidence="19" type="ORF">AOE01nite_08390</name>
</gene>
<organism evidence="19 20">
    <name type="scientific">Acetobacter oeni</name>
    <dbReference type="NCBI Taxonomy" id="304077"/>
    <lineage>
        <taxon>Bacteria</taxon>
        <taxon>Pseudomonadati</taxon>
        <taxon>Pseudomonadota</taxon>
        <taxon>Alphaproteobacteria</taxon>
        <taxon>Acetobacterales</taxon>
        <taxon>Acetobacteraceae</taxon>
        <taxon>Acetobacter</taxon>
    </lineage>
</organism>
<accession>A0A511XI42</accession>
<dbReference type="Gene3D" id="1.20.120.1760">
    <property type="match status" value="1"/>
</dbReference>
<dbReference type="InterPro" id="IPR048254">
    <property type="entry name" value="CDP_ALCOHOL_P_TRANSF_CS"/>
</dbReference>
<dbReference type="InterPro" id="IPR043130">
    <property type="entry name" value="CDP-OH_PTrfase_TM_dom"/>
</dbReference>
<dbReference type="EC" id="2.7.8.5" evidence="5 16"/>
<dbReference type="NCBIfam" id="TIGR00560">
    <property type="entry name" value="pgsA"/>
    <property type="match status" value="1"/>
</dbReference>
<dbReference type="EMBL" id="BJYG01000007">
    <property type="protein sequence ID" value="GEN62615.1"/>
    <property type="molecule type" value="Genomic_DNA"/>
</dbReference>
<evidence type="ECO:0000256" key="13">
    <source>
        <dbReference type="ARBA" id="ARBA00023209"/>
    </source>
</evidence>
<keyword evidence="13" id="KW-0594">Phospholipid biosynthesis</keyword>
<comment type="subcellular location">
    <subcellularLocation>
        <location evidence="1">Membrane</location>
        <topology evidence="1">Multi-pass membrane protein</topology>
    </subcellularLocation>
</comment>
<evidence type="ECO:0000256" key="4">
    <source>
        <dbReference type="ARBA" id="ARBA00010441"/>
    </source>
</evidence>
<feature type="transmembrane region" description="Helical" evidence="18">
    <location>
        <begin position="134"/>
        <end position="154"/>
    </location>
</feature>
<comment type="similarity">
    <text evidence="4 17">Belongs to the CDP-alcohol phosphatidyltransferase class-I family.</text>
</comment>
<dbReference type="GO" id="GO:0016020">
    <property type="term" value="C:membrane"/>
    <property type="evidence" value="ECO:0007669"/>
    <property type="project" value="UniProtKB-SubCell"/>
</dbReference>
<evidence type="ECO:0000256" key="12">
    <source>
        <dbReference type="ARBA" id="ARBA00023136"/>
    </source>
</evidence>
<evidence type="ECO:0000256" key="15">
    <source>
        <dbReference type="ARBA" id="ARBA00048586"/>
    </source>
</evidence>
<dbReference type="InterPro" id="IPR004570">
    <property type="entry name" value="Phosphatidylglycerol_P_synth"/>
</dbReference>
<sequence>MITDLPNLLTLSRIVAIPVLVALVAINRPGAAALACLLFIIAAVTDYFDGHLARSRKQQSDLGRMLDPIADKLLVGASLMVMAGLGKLTFGALWPAVVILCREILVSGLREYLAGTRISLPVTRLAKWKTGFQMTAIGFLLAGDSTGVLLGMPWLPVSLLGAVMLWIAAVLTLITGWDYLIAGLRHVEQAAPKTTIDSIS</sequence>
<evidence type="ECO:0000256" key="14">
    <source>
        <dbReference type="ARBA" id="ARBA00023264"/>
    </source>
</evidence>
<evidence type="ECO:0000256" key="8">
    <source>
        <dbReference type="ARBA" id="ARBA00022679"/>
    </source>
</evidence>
<dbReference type="PROSITE" id="PS00379">
    <property type="entry name" value="CDP_ALCOHOL_P_TRANSF"/>
    <property type="match status" value="1"/>
</dbReference>
<keyword evidence="8 17" id="KW-0808">Transferase</keyword>
<evidence type="ECO:0000256" key="7">
    <source>
        <dbReference type="ARBA" id="ARBA00022516"/>
    </source>
</evidence>
<protein>
    <recommendedName>
        <fullName evidence="6 16">CDP-diacylglycerol--glycerol-3-phosphate 3-phosphatidyltransferase</fullName>
        <ecNumber evidence="5 16">2.7.8.5</ecNumber>
    </recommendedName>
</protein>
<keyword evidence="12 18" id="KW-0472">Membrane</keyword>
<feature type="transmembrane region" description="Helical" evidence="18">
    <location>
        <begin position="160"/>
        <end position="180"/>
    </location>
</feature>
<evidence type="ECO:0000256" key="9">
    <source>
        <dbReference type="ARBA" id="ARBA00022692"/>
    </source>
</evidence>
<dbReference type="InterPro" id="IPR000462">
    <property type="entry name" value="CDP-OH_P_trans"/>
</dbReference>
<evidence type="ECO:0000256" key="2">
    <source>
        <dbReference type="ARBA" id="ARBA00005042"/>
    </source>
</evidence>
<dbReference type="InterPro" id="IPR050324">
    <property type="entry name" value="CDP-alcohol_PTase-I"/>
</dbReference>
<comment type="pathway">
    <text evidence="3">Lipid metabolism.</text>
</comment>
<dbReference type="PANTHER" id="PTHR14269:SF62">
    <property type="entry name" value="CDP-DIACYLGLYCEROL--GLYCEROL-3-PHOSPHATE 3-PHOSPHATIDYLTRANSFERASE 1, CHLOROPLASTIC"/>
    <property type="match status" value="1"/>
</dbReference>
<keyword evidence="7" id="KW-0444">Lipid biosynthesis</keyword>
<name>A0A511XI42_9PROT</name>
<evidence type="ECO:0000256" key="16">
    <source>
        <dbReference type="NCBIfam" id="TIGR00560"/>
    </source>
</evidence>
<comment type="caution">
    <text evidence="19">The sequence shown here is derived from an EMBL/GenBank/DDBJ whole genome shotgun (WGS) entry which is preliminary data.</text>
</comment>
<dbReference type="PIRSF" id="PIRSF000847">
    <property type="entry name" value="Phos_ph_gly_syn"/>
    <property type="match status" value="1"/>
</dbReference>
<keyword evidence="11" id="KW-0443">Lipid metabolism</keyword>